<proteinExistence type="predicted"/>
<accession>A0ABY3VI97</accession>
<reference evidence="1" key="1">
    <citation type="submission" date="2022-08" db="EMBL/GenBank/DDBJ databases">
        <title>Whole genome sequencing of non-tuberculosis mycobacteria type-strains.</title>
        <authorList>
            <person name="Igarashi Y."/>
            <person name="Osugi A."/>
            <person name="Mitarai S."/>
        </authorList>
    </citation>
    <scope>NUCLEOTIDE SEQUENCE</scope>
    <source>
        <strain evidence="1">DSM 45127</strain>
    </source>
</reference>
<evidence type="ECO:0000313" key="2">
    <source>
        <dbReference type="Proteomes" id="UP001055336"/>
    </source>
</evidence>
<dbReference type="RefSeq" id="WP_240258346.1">
    <property type="nucleotide sequence ID" value="NZ_CP092488.2"/>
</dbReference>
<dbReference type="Proteomes" id="UP001055336">
    <property type="component" value="Chromosome"/>
</dbReference>
<dbReference type="EMBL" id="CP092488">
    <property type="protein sequence ID" value="UMB67880.1"/>
    <property type="molecule type" value="Genomic_DNA"/>
</dbReference>
<protein>
    <submittedName>
        <fullName evidence="1">Uncharacterized protein</fullName>
    </submittedName>
</protein>
<evidence type="ECO:0000313" key="1">
    <source>
        <dbReference type="EMBL" id="UMB67880.1"/>
    </source>
</evidence>
<keyword evidence="2" id="KW-1185">Reference proteome</keyword>
<organism evidence="1 2">
    <name type="scientific">Mycobacterium paraterrae</name>
    <dbReference type="NCBI Taxonomy" id="577492"/>
    <lineage>
        <taxon>Bacteria</taxon>
        <taxon>Bacillati</taxon>
        <taxon>Actinomycetota</taxon>
        <taxon>Actinomycetes</taxon>
        <taxon>Mycobacteriales</taxon>
        <taxon>Mycobacteriaceae</taxon>
        <taxon>Mycobacterium</taxon>
    </lineage>
</organism>
<gene>
    <name evidence="1" type="ORF">MKK62_15465</name>
</gene>
<name>A0ABY3VI97_9MYCO</name>
<sequence>MAPTDDPKAIATRYATVARKVINGAAQVAIDAFDKINGDPGSFTGKDAIESATQLAGIAITGAAELARIPLQIQPDNGPLLVADEVASIVQTAVSDAAAVTGDAAEKVNAGTFKDNWVDSAITLTGMAVLRTAEIAEAIGAGPGVLANPLMKFGPYTVNAAVADDLVLQMGPLSRPTVDEDISGIVRFIPAGGALKPGRAKKFWLVINTAGIPSGVFRGTVEVMKNGAAQQNLAVKVIVNL</sequence>